<feature type="transmembrane region" description="Helical" evidence="6">
    <location>
        <begin position="51"/>
        <end position="72"/>
    </location>
</feature>
<comment type="caution">
    <text evidence="7">The sequence shown here is derived from an EMBL/GenBank/DDBJ whole genome shotgun (WGS) entry which is preliminary data.</text>
</comment>
<keyword evidence="3 6" id="KW-0812">Transmembrane</keyword>
<keyword evidence="4 6" id="KW-1133">Transmembrane helix</keyword>
<keyword evidence="5 6" id="KW-0472">Membrane</keyword>
<dbReference type="PANTHER" id="PTHR47830">
    <property type="entry name" value="OS11G0534100 PROTEIN"/>
    <property type="match status" value="1"/>
</dbReference>
<feature type="transmembrane region" description="Helical" evidence="6">
    <location>
        <begin position="168"/>
        <end position="186"/>
    </location>
</feature>
<reference evidence="7 8" key="1">
    <citation type="submission" date="2024-01" db="EMBL/GenBank/DDBJ databases">
        <title>The genomes of 5 underutilized Papilionoideae crops provide insights into root nodulation and disease resistanc.</title>
        <authorList>
            <person name="Jiang F."/>
        </authorList>
    </citation>
    <scope>NUCLEOTIDE SEQUENCE [LARGE SCALE GENOMIC DNA]</scope>
    <source>
        <strain evidence="7">LVBAO_FW01</strain>
        <tissue evidence="7">Leaves</tissue>
    </source>
</reference>
<evidence type="ECO:0000256" key="4">
    <source>
        <dbReference type="ARBA" id="ARBA00022989"/>
    </source>
</evidence>
<evidence type="ECO:0000256" key="2">
    <source>
        <dbReference type="ARBA" id="ARBA00006948"/>
    </source>
</evidence>
<dbReference type="Pfam" id="PF04819">
    <property type="entry name" value="DUF716"/>
    <property type="match status" value="1"/>
</dbReference>
<protein>
    <submittedName>
        <fullName evidence="7">Uncharacterized protein</fullName>
    </submittedName>
</protein>
<comment type="subcellular location">
    <subcellularLocation>
        <location evidence="1">Membrane</location>
        <topology evidence="1">Multi-pass membrane protein</topology>
    </subcellularLocation>
</comment>
<feature type="transmembrane region" description="Helical" evidence="6">
    <location>
        <begin position="84"/>
        <end position="103"/>
    </location>
</feature>
<evidence type="ECO:0000256" key="3">
    <source>
        <dbReference type="ARBA" id="ARBA00022692"/>
    </source>
</evidence>
<evidence type="ECO:0000256" key="6">
    <source>
        <dbReference type="SAM" id="Phobius"/>
    </source>
</evidence>
<dbReference type="AlphaFoldDB" id="A0AAN9QQX9"/>
<accession>A0AAN9QQX9</accession>
<feature type="transmembrane region" description="Helical" evidence="6">
    <location>
        <begin position="230"/>
        <end position="254"/>
    </location>
</feature>
<dbReference type="GO" id="GO:0016020">
    <property type="term" value="C:membrane"/>
    <property type="evidence" value="ECO:0007669"/>
    <property type="project" value="UniProtKB-SubCell"/>
</dbReference>
<evidence type="ECO:0000256" key="5">
    <source>
        <dbReference type="ARBA" id="ARBA00023136"/>
    </source>
</evidence>
<dbReference type="InterPro" id="IPR006904">
    <property type="entry name" value="DUF716"/>
</dbReference>
<dbReference type="EMBL" id="JAYMYQ010000003">
    <property type="protein sequence ID" value="KAK7344582.1"/>
    <property type="molecule type" value="Genomic_DNA"/>
</dbReference>
<evidence type="ECO:0000313" key="8">
    <source>
        <dbReference type="Proteomes" id="UP001367508"/>
    </source>
</evidence>
<evidence type="ECO:0000313" key="7">
    <source>
        <dbReference type="EMBL" id="KAK7344582.1"/>
    </source>
</evidence>
<proteinExistence type="inferred from homology"/>
<dbReference type="PANTHER" id="PTHR47830:SF2">
    <property type="entry name" value="PROTEIN, PUTATIVE-RELATED"/>
    <property type="match status" value="1"/>
</dbReference>
<sequence length="291" mass="32126">MASFATHFSGSVLLFPIALRRLLSSTSLFLQNPSNFRSKLWYFSNPNLKNLDLYALLIVLPIASFSHLFLFFSLSSHPAFTFSFFHQSLILFAFWLLLLFIIAHNYLGRPLLNQSFLFLFAGVVFLMEYSNIGKGVSGLAASVYALLGRLTLVCAAACIYLSFKPCAFFAEFLLSCGLVFKGTWVMQVGVSLYTDAFGVKGCQKIAFLDPLMESVDMHCDLDEDRLRGAALMHLLFTVHAIVVMVLGVGVFGLVASNRGLRVGGEARGALLGEIESASARMQRAVPELEME</sequence>
<dbReference type="Proteomes" id="UP001367508">
    <property type="component" value="Unassembled WGS sequence"/>
</dbReference>
<comment type="similarity">
    <text evidence="2">Belongs to the TMEM45 family.</text>
</comment>
<name>A0AAN9QQX9_CANGL</name>
<organism evidence="7 8">
    <name type="scientific">Canavalia gladiata</name>
    <name type="common">Sword bean</name>
    <name type="synonym">Dolichos gladiatus</name>
    <dbReference type="NCBI Taxonomy" id="3824"/>
    <lineage>
        <taxon>Eukaryota</taxon>
        <taxon>Viridiplantae</taxon>
        <taxon>Streptophyta</taxon>
        <taxon>Embryophyta</taxon>
        <taxon>Tracheophyta</taxon>
        <taxon>Spermatophyta</taxon>
        <taxon>Magnoliopsida</taxon>
        <taxon>eudicotyledons</taxon>
        <taxon>Gunneridae</taxon>
        <taxon>Pentapetalae</taxon>
        <taxon>rosids</taxon>
        <taxon>fabids</taxon>
        <taxon>Fabales</taxon>
        <taxon>Fabaceae</taxon>
        <taxon>Papilionoideae</taxon>
        <taxon>50 kb inversion clade</taxon>
        <taxon>NPAAA clade</taxon>
        <taxon>indigoferoid/millettioid clade</taxon>
        <taxon>Phaseoleae</taxon>
        <taxon>Canavalia</taxon>
    </lineage>
</organism>
<keyword evidence="8" id="KW-1185">Reference proteome</keyword>
<gene>
    <name evidence="7" type="ORF">VNO77_14354</name>
</gene>
<evidence type="ECO:0000256" key="1">
    <source>
        <dbReference type="ARBA" id="ARBA00004141"/>
    </source>
</evidence>
<feature type="transmembrane region" description="Helical" evidence="6">
    <location>
        <begin position="115"/>
        <end position="132"/>
    </location>
</feature>
<feature type="transmembrane region" description="Helical" evidence="6">
    <location>
        <begin position="138"/>
        <end position="161"/>
    </location>
</feature>